<dbReference type="EMBL" id="BQKE01000001">
    <property type="protein sequence ID" value="GJM60534.1"/>
    <property type="molecule type" value="Genomic_DNA"/>
</dbReference>
<keyword evidence="8 16" id="KW-0472">Membrane</keyword>
<keyword evidence="18" id="KW-1185">Reference proteome</keyword>
<keyword evidence="17" id="KW-0132">Cell division</keyword>
<evidence type="ECO:0000256" key="16">
    <source>
        <dbReference type="SAM" id="Phobius"/>
    </source>
</evidence>
<feature type="transmembrane region" description="Helical" evidence="16">
    <location>
        <begin position="24"/>
        <end position="49"/>
    </location>
</feature>
<dbReference type="EC" id="2.4.99.28" evidence="14"/>
<organism evidence="17 18">
    <name type="scientific">Persicobacter diffluens</name>
    <dbReference type="NCBI Taxonomy" id="981"/>
    <lineage>
        <taxon>Bacteria</taxon>
        <taxon>Pseudomonadati</taxon>
        <taxon>Bacteroidota</taxon>
        <taxon>Cytophagia</taxon>
        <taxon>Cytophagales</taxon>
        <taxon>Persicobacteraceae</taxon>
        <taxon>Persicobacter</taxon>
    </lineage>
</organism>
<evidence type="ECO:0000313" key="17">
    <source>
        <dbReference type="EMBL" id="GJM60534.1"/>
    </source>
</evidence>
<dbReference type="Proteomes" id="UP001310022">
    <property type="component" value="Unassembled WGS sequence"/>
</dbReference>
<dbReference type="AlphaFoldDB" id="A0AAN5AJ43"/>
<reference evidence="17 18" key="1">
    <citation type="submission" date="2021-12" db="EMBL/GenBank/DDBJ databases">
        <title>Genome sequencing of bacteria with rrn-lacking chromosome and rrn-plasmid.</title>
        <authorList>
            <person name="Anda M."/>
            <person name="Iwasaki W."/>
        </authorList>
    </citation>
    <scope>NUCLEOTIDE SEQUENCE [LARGE SCALE GENOMIC DNA]</scope>
    <source>
        <strain evidence="17 18">NBRC 15940</strain>
    </source>
</reference>
<evidence type="ECO:0000256" key="1">
    <source>
        <dbReference type="ARBA" id="ARBA00004141"/>
    </source>
</evidence>
<evidence type="ECO:0000256" key="15">
    <source>
        <dbReference type="ARBA" id="ARBA00049902"/>
    </source>
</evidence>
<dbReference type="InterPro" id="IPR001182">
    <property type="entry name" value="FtsW/RodA"/>
</dbReference>
<evidence type="ECO:0000256" key="14">
    <source>
        <dbReference type="ARBA" id="ARBA00044770"/>
    </source>
</evidence>
<dbReference type="GO" id="GO:0008360">
    <property type="term" value="P:regulation of cell shape"/>
    <property type="evidence" value="ECO:0007669"/>
    <property type="project" value="UniProtKB-KW"/>
</dbReference>
<feature type="transmembrane region" description="Helical" evidence="16">
    <location>
        <begin position="159"/>
        <end position="187"/>
    </location>
</feature>
<feature type="transmembrane region" description="Helical" evidence="16">
    <location>
        <begin position="351"/>
        <end position="371"/>
    </location>
</feature>
<evidence type="ECO:0000313" key="18">
    <source>
        <dbReference type="Proteomes" id="UP001310022"/>
    </source>
</evidence>
<evidence type="ECO:0000256" key="3">
    <source>
        <dbReference type="ARBA" id="ARBA00022679"/>
    </source>
</evidence>
<evidence type="ECO:0000256" key="12">
    <source>
        <dbReference type="ARBA" id="ARBA00041185"/>
    </source>
</evidence>
<feature type="transmembrane region" description="Helical" evidence="16">
    <location>
        <begin position="90"/>
        <end position="107"/>
    </location>
</feature>
<feature type="transmembrane region" description="Helical" evidence="16">
    <location>
        <begin position="316"/>
        <end position="339"/>
    </location>
</feature>
<keyword evidence="7 16" id="KW-1133">Transmembrane helix</keyword>
<evidence type="ECO:0000256" key="8">
    <source>
        <dbReference type="ARBA" id="ARBA00023136"/>
    </source>
</evidence>
<evidence type="ECO:0000256" key="5">
    <source>
        <dbReference type="ARBA" id="ARBA00022960"/>
    </source>
</evidence>
<dbReference type="GO" id="GO:0051301">
    <property type="term" value="P:cell division"/>
    <property type="evidence" value="ECO:0007669"/>
    <property type="project" value="UniProtKB-KW"/>
</dbReference>
<keyword evidence="5" id="KW-0133">Cell shape</keyword>
<keyword evidence="3" id="KW-0808">Transferase</keyword>
<comment type="caution">
    <text evidence="17">The sequence shown here is derived from an EMBL/GenBank/DDBJ whole genome shotgun (WGS) entry which is preliminary data.</text>
</comment>
<sequence>MSNFKNSIRRLFFLDSYKLEGDNYIWGCVLFWTLLSILGVYSATGTLAFKKLNGDTEYYLISHGAKFMLGLGMMYLFHKFDYRWFFKTNKLIYGLCVAFLVFGVFYGSSLNQAQRWVNILGFTLQPADLAKMGLMIILATQISKDQNRFKDSWFPFIKMVITISIPCGIIMLSDISTGLLLMLNSLVLMVVGRVPMKQLLLTGLIVVILGGVAGAFMGSRVGTAMSRLESFANSIDDISSLSYQSKQGLIAIGNAGFQGLGPGNSEQKNFLPHPYSDFIFAIIVEEYGLAGGILVILFYMVFLWRSFALIAYTQQPFGGLLSAGLAFGIVMQAMVNMGVTVGILPVTGLPLPMISMGGSSLLFVGASIGIIQSVARGSKNPDFEAHMEEVEEEEVPVVKKGNRFNVPLG</sequence>
<keyword evidence="2" id="KW-0328">Glycosyltransferase</keyword>
<evidence type="ECO:0000256" key="11">
    <source>
        <dbReference type="ARBA" id="ARBA00038053"/>
    </source>
</evidence>
<evidence type="ECO:0000256" key="6">
    <source>
        <dbReference type="ARBA" id="ARBA00022984"/>
    </source>
</evidence>
<keyword evidence="17" id="KW-0131">Cell cycle</keyword>
<dbReference type="GO" id="GO:0032153">
    <property type="term" value="C:cell division site"/>
    <property type="evidence" value="ECO:0007669"/>
    <property type="project" value="TreeGrafter"/>
</dbReference>
<dbReference type="PANTHER" id="PTHR30474">
    <property type="entry name" value="CELL CYCLE PROTEIN"/>
    <property type="match status" value="1"/>
</dbReference>
<dbReference type="RefSeq" id="WP_338236258.1">
    <property type="nucleotide sequence ID" value="NZ_BQKE01000001.1"/>
</dbReference>
<evidence type="ECO:0000256" key="4">
    <source>
        <dbReference type="ARBA" id="ARBA00022692"/>
    </source>
</evidence>
<feature type="transmembrane region" description="Helical" evidence="16">
    <location>
        <begin position="58"/>
        <end position="78"/>
    </location>
</feature>
<proteinExistence type="inferred from homology"/>
<feature type="transmembrane region" description="Helical" evidence="16">
    <location>
        <begin position="278"/>
        <end position="304"/>
    </location>
</feature>
<comment type="catalytic activity">
    <reaction evidence="15">
        <text>[GlcNAc-(1-&gt;4)-Mur2Ac(oyl-L-Ala-gamma-D-Glu-L-Lys-D-Ala-D-Ala)](n)-di-trans,octa-cis-undecaprenyl diphosphate + beta-D-GlcNAc-(1-&gt;4)-Mur2Ac(oyl-L-Ala-gamma-D-Glu-L-Lys-D-Ala-D-Ala)-di-trans,octa-cis-undecaprenyl diphosphate = [GlcNAc-(1-&gt;4)-Mur2Ac(oyl-L-Ala-gamma-D-Glu-L-Lys-D-Ala-D-Ala)](n+1)-di-trans,octa-cis-undecaprenyl diphosphate + di-trans,octa-cis-undecaprenyl diphosphate + H(+)</text>
        <dbReference type="Rhea" id="RHEA:23708"/>
        <dbReference type="Rhea" id="RHEA-COMP:9602"/>
        <dbReference type="Rhea" id="RHEA-COMP:9603"/>
        <dbReference type="ChEBI" id="CHEBI:15378"/>
        <dbReference type="ChEBI" id="CHEBI:58405"/>
        <dbReference type="ChEBI" id="CHEBI:60033"/>
        <dbReference type="ChEBI" id="CHEBI:78435"/>
        <dbReference type="EC" id="2.4.99.28"/>
    </reaction>
</comment>
<feature type="transmembrane region" description="Helical" evidence="16">
    <location>
        <begin position="119"/>
        <end position="139"/>
    </location>
</feature>
<name>A0AAN5AJ43_9BACT</name>
<comment type="subcellular location">
    <subcellularLocation>
        <location evidence="1">Membrane</location>
        <topology evidence="1">Multi-pass membrane protein</topology>
    </subcellularLocation>
</comment>
<protein>
    <recommendedName>
        <fullName evidence="12">Probable peptidoglycan glycosyltransferase FtsW</fullName>
        <ecNumber evidence="14">2.4.99.28</ecNumber>
    </recommendedName>
    <alternativeName>
        <fullName evidence="13">Cell division protein FtsW</fullName>
    </alternativeName>
    <alternativeName>
        <fullName evidence="10">Cell wall polymerase</fullName>
    </alternativeName>
    <alternativeName>
        <fullName evidence="9">Peptidoglycan polymerase</fullName>
    </alternativeName>
</protein>
<dbReference type="GO" id="GO:0015648">
    <property type="term" value="F:lipid-linked peptidoglycan transporter activity"/>
    <property type="evidence" value="ECO:0007669"/>
    <property type="project" value="TreeGrafter"/>
</dbReference>
<evidence type="ECO:0000256" key="9">
    <source>
        <dbReference type="ARBA" id="ARBA00032370"/>
    </source>
</evidence>
<accession>A0AAN5AJ43</accession>
<dbReference type="GO" id="GO:0009252">
    <property type="term" value="P:peptidoglycan biosynthetic process"/>
    <property type="evidence" value="ECO:0007669"/>
    <property type="project" value="UniProtKB-KW"/>
</dbReference>
<dbReference type="GO" id="GO:0005886">
    <property type="term" value="C:plasma membrane"/>
    <property type="evidence" value="ECO:0007669"/>
    <property type="project" value="TreeGrafter"/>
</dbReference>
<evidence type="ECO:0000256" key="2">
    <source>
        <dbReference type="ARBA" id="ARBA00022676"/>
    </source>
</evidence>
<keyword evidence="4 16" id="KW-0812">Transmembrane</keyword>
<comment type="similarity">
    <text evidence="11">Belongs to the SEDS family. FtsW subfamily.</text>
</comment>
<evidence type="ECO:0000256" key="10">
    <source>
        <dbReference type="ARBA" id="ARBA00033270"/>
    </source>
</evidence>
<dbReference type="GO" id="GO:0008955">
    <property type="term" value="F:peptidoglycan glycosyltransferase activity"/>
    <property type="evidence" value="ECO:0007669"/>
    <property type="project" value="UniProtKB-EC"/>
</dbReference>
<dbReference type="Pfam" id="PF01098">
    <property type="entry name" value="FTSW_RODA_SPOVE"/>
    <property type="match status" value="1"/>
</dbReference>
<dbReference type="PANTHER" id="PTHR30474:SF2">
    <property type="entry name" value="PEPTIDOGLYCAN GLYCOSYLTRANSFERASE FTSW-RELATED"/>
    <property type="match status" value="1"/>
</dbReference>
<keyword evidence="6" id="KW-0573">Peptidoglycan synthesis</keyword>
<evidence type="ECO:0000256" key="13">
    <source>
        <dbReference type="ARBA" id="ARBA00041418"/>
    </source>
</evidence>
<evidence type="ECO:0000256" key="7">
    <source>
        <dbReference type="ARBA" id="ARBA00022989"/>
    </source>
</evidence>
<feature type="transmembrane region" description="Helical" evidence="16">
    <location>
        <begin position="199"/>
        <end position="218"/>
    </location>
</feature>
<gene>
    <name evidence="17" type="primary">ftsW</name>
    <name evidence="17" type="ORF">PEDI_10860</name>
</gene>